<evidence type="ECO:0000313" key="12">
    <source>
        <dbReference type="Proteomes" id="UP000030640"/>
    </source>
</evidence>
<feature type="transmembrane region" description="Helical" evidence="10">
    <location>
        <begin position="468"/>
        <end position="488"/>
    </location>
</feature>
<evidence type="ECO:0000256" key="6">
    <source>
        <dbReference type="ARBA" id="ARBA00022989"/>
    </source>
</evidence>
<accession>W7A3N9</accession>
<dbReference type="VEuPathDB" id="PlasmoDB:C922_01479"/>
<evidence type="ECO:0000256" key="5">
    <source>
        <dbReference type="ARBA" id="ARBA00022968"/>
    </source>
</evidence>
<feature type="transmembrane region" description="Helical" evidence="10">
    <location>
        <begin position="12"/>
        <end position="34"/>
    </location>
</feature>
<proteinExistence type="inferred from homology"/>
<feature type="transmembrane region" description="Helical" evidence="10">
    <location>
        <begin position="551"/>
        <end position="572"/>
    </location>
</feature>
<reference evidence="11 12" key="1">
    <citation type="submission" date="2013-02" db="EMBL/GenBank/DDBJ databases">
        <title>The Genome Sequence of Plasmodium inui San Antonio 1.</title>
        <authorList>
            <consortium name="The Broad Institute Genome Sequencing Platform"/>
            <consortium name="The Broad Institute Genome Sequencing Center for Infectious Disease"/>
            <person name="Neafsey D."/>
            <person name="Cheeseman I."/>
            <person name="Volkman S."/>
            <person name="Adams J."/>
            <person name="Walker B."/>
            <person name="Young S.K."/>
            <person name="Zeng Q."/>
            <person name="Gargeya S."/>
            <person name="Fitzgerald M."/>
            <person name="Haas B."/>
            <person name="Abouelleil A."/>
            <person name="Alvarado L."/>
            <person name="Arachchi H.M."/>
            <person name="Berlin A.M."/>
            <person name="Chapman S.B."/>
            <person name="Dewar J."/>
            <person name="Goldberg J."/>
            <person name="Griggs A."/>
            <person name="Gujja S."/>
            <person name="Hansen M."/>
            <person name="Howarth C."/>
            <person name="Imamovic A."/>
            <person name="Larimer J."/>
            <person name="McCowan C."/>
            <person name="Murphy C."/>
            <person name="Neiman D."/>
            <person name="Pearson M."/>
            <person name="Priest M."/>
            <person name="Roberts A."/>
            <person name="Saif S."/>
            <person name="Shea T."/>
            <person name="Sisk P."/>
            <person name="Sykes S."/>
            <person name="Wortman J."/>
            <person name="Nusbaum C."/>
            <person name="Birren B."/>
        </authorList>
    </citation>
    <scope>NUCLEOTIDE SEQUENCE [LARGE SCALE GENOMIC DNA]</scope>
    <source>
        <strain evidence="11 12">San Antonio 1</strain>
    </source>
</reference>
<dbReference type="Proteomes" id="UP000030640">
    <property type="component" value="Unassembled WGS sequence"/>
</dbReference>
<evidence type="ECO:0000256" key="9">
    <source>
        <dbReference type="SAM" id="MobiDB-lite"/>
    </source>
</evidence>
<dbReference type="Pfam" id="PF04573">
    <property type="entry name" value="SPC22"/>
    <property type="match status" value="1"/>
</dbReference>
<keyword evidence="4" id="KW-0256">Endoplasmic reticulum</keyword>
<dbReference type="GO" id="GO:0045047">
    <property type="term" value="P:protein targeting to ER"/>
    <property type="evidence" value="ECO:0007669"/>
    <property type="project" value="TreeGrafter"/>
</dbReference>
<comment type="similarity">
    <text evidence="2">Belongs to the SPCS3 family.</text>
</comment>
<dbReference type="RefSeq" id="XP_008815304.1">
    <property type="nucleotide sequence ID" value="XM_008817082.1"/>
</dbReference>
<dbReference type="GeneID" id="20036753"/>
<evidence type="ECO:0000313" key="11">
    <source>
        <dbReference type="EMBL" id="EUD67867.1"/>
    </source>
</evidence>
<evidence type="ECO:0000256" key="1">
    <source>
        <dbReference type="ARBA" id="ARBA00004648"/>
    </source>
</evidence>
<dbReference type="InterPro" id="IPR007653">
    <property type="entry name" value="SPC3"/>
</dbReference>
<dbReference type="PANTHER" id="PTHR12804">
    <property type="entry name" value="MICROSOMAL SIGNAL PEPTIDASE 23 KD SUBUNIT SPC22/23"/>
    <property type="match status" value="1"/>
</dbReference>
<keyword evidence="3 10" id="KW-0812">Transmembrane</keyword>
<sequence length="2391" mass="276368">MDSVLNRLNVISYSMALCFLTLCLFNYGTSFYLFDENEMSTNIKVKSVKRLVYNRHIKGDEAVLSLDVSYDMSKAFNWNLKQLFLYVLVTYETPQKLRNEVIIQDYIITDKKMAKKTYKNLLTKYSLKDYNNGLRNNKINLQVCYKYMPIVGLSRSYEGAKISYKLPGEYFDNLSSNYPLYYPDKCVKCSALELCDNGENVWSFKNMCTKERGEEYVELCRNVRTDQVYSFQIACLKEDVCLNHKEGKSCLEGNKLIQCKICDENFRYHFVTPVKRPCVLCSFATYAVSLYFIALGFFLSILIITCIEREREMKIIRLVIKYTQFMSLLRYVNSNYSHFLLDALHFFTIGVPLNEVLDCIFARGTNGERIEKKVHFLLFLPLLFLVFSLLGTIVLRLLTRKNKRKREHSGKYFAHIFILYHEYLYLEIIRLCVFFYFCNYDEQRRGDFLIVDDSLECTKMRRKYYVKIWIIILYNTFVNYFHYFLFFLKKYILSLDVLCVLKAKVSTLSPPDDIFLLLFLFFFHKRFFNNVKASLIVNHKNGIYNNNVHTFQFVLITVLFSLYTLITFLCVYQCDDCAGEEKLDELGNRGNVGHIVRAFQVYEEEEGRKKEAKKSDVATEKSDNNDGEAEKVELKNGGVGVPHGEGPEKHEEESEDDGAVEAKEEDTNEHRRGTPTGGDKQDHHATPSCAIQVVNLVCKLVKKRTTEKFFFYFSMFVHVTISLSYYTFLSYVHARNFLGVLTTISLLCNGLIYATIFFLLIKLGRRNNLKKDNKKWLRIGGIRRRIGKAKWVGIWRRRKTSGKEQEETNRNHVVKLKEGNHKMEEKYFLKNEKRSIMLINNILKNSKSFEVHFGEAAPKSENENSVKKKERNKFIRRYKLLKISKKWIIFLQNIVDLSDEPEKCLSMLISLTLEKEFPSLDLDGCLEIVKRNYFATMNNVPAILKNFLKYTNKFLALLERRKKGEKKNSKGGRSGGGSDGGSKCAYGRINDCDESAIIFAWGLSILSFGNLQDVNYNLSPVLFHVSNVLAKCRYMKYIIDYYFRYRPCFGILPIGGLGNYYLPRQTTTGDTLLICDAINNGYGDQEGEGNFNMVGPGGVEDETIVFEVSGEGKHPDGYINGKIEELNVDAANQQACLSPRFTHTKKTESYPGELAISVWGCTPSRKTQSGLSNRRRGAPGRRDNQVGDGLRLEFDLNRIYSKELCRIYVHCLLADVSEMYRGIHYTQTCEKYLCSGVLNLWGEQYKSSSNMYMRRYYEHLERGAELEENIVGDPSSRGKIQQGDRDPREPIFNIEDYISSRVIEIDFYGQFEHLKPATKSYLMSLIKEGDSLHVKELTNFSEVTRDRSKEMERKEKEEKEKKRKRKNEQFCKVFCSALAVCIEKRCWEFLDKNELTQIEEEKRQRRNFTISCENMGEEYFNVHVLKNYEEKVTYFKIDCYGGVISVGGEFLNKKGEFLCVHKKDKVRRKTASEGDRKAETNFTEEKHDNFLTEESVQKLNTNMRSYLSYERVEDSKMEIFTHNSYEGDVGITGDLKGMNFHDRNALVVLTPPVVIPTECTIEVWLFLASRGATNGREKTFLFCDMEGNSPFVISRMGNKIEDIEIHVSDKRRLSRYFRQLHSEGQRGPMDEAKSGEKENPWNVYIKCEKTAKWNKINSIVKQNEWNLLNITKCASGLIYYINGKYMNSVSHEVLNLEKQLQMSIFGNSCFGNNNIGLCSSFKIFEFLKKEEIKRRYEIVKKVKGREMIGDNLFMEMKDQVIEGIDVRDKSMQVLEFFIYFAQSQKAKTGVVAFTNDLNYRVRMYQLRLVSKYTGDTSPGRGNSPGKTPPPRAHLYERNSKELHDRGNKLGLTNRPNGEVEECGNLHRKCEKIIHIDDKEEYGYNVYLKKVRRKEDAPKIYGINIFSDLLCYACDLSKFYNLIVDPPLSIYNELVKPFGYTLSLWVFLPIEENVSFSSIVSGEKDAHISVFSDRLVIGCVENYKRGEKQGQTFYHSSGFSIRNVKRGWYYLTVVGTLKGQFYFINGCFKGHHNFCSFDDIKYVGNSSLFINPFPYICFFKMVTKPLSVTEIMCEYTCPAYDKLAVSPGSAYWYLLFANLFGRTAANNGSVDSLSDKSTSSIGSDKGKYVHFEITEFFDVHVYPYQERKDYQFALSVTSLGNRKLFFFNRKKEQINNLNIYLNVSIVLPSCWAIFAVISLAYVNKSNYHCLVGGGNGNSHIAIKGSNLALGVLTHLGKDILQKGEIPAEVTNGERMNHFVRGSFSNDKKEAASGGTNEMGNTAQCQTGSNMYYQNYQHFHSSGYYLQKDLNEEILLTTRCRQNEQTFFIDSHEVGVCKSCLSPICCIGNCRSVSGEYLSPFGFYKFVRVVFGDVTDEQVVQFHRSLPLRGEYK</sequence>
<evidence type="ECO:0000256" key="4">
    <source>
        <dbReference type="ARBA" id="ARBA00022824"/>
    </source>
</evidence>
<dbReference type="EMBL" id="KI965464">
    <property type="protein sequence ID" value="EUD67867.1"/>
    <property type="molecule type" value="Genomic_DNA"/>
</dbReference>
<keyword evidence="6 10" id="KW-1133">Transmembrane helix</keyword>
<evidence type="ECO:0000256" key="7">
    <source>
        <dbReference type="ARBA" id="ARBA00023136"/>
    </source>
</evidence>
<dbReference type="GO" id="GO:0005787">
    <property type="term" value="C:signal peptidase complex"/>
    <property type="evidence" value="ECO:0007669"/>
    <property type="project" value="InterPro"/>
</dbReference>
<dbReference type="PANTHER" id="PTHR12804:SF0">
    <property type="entry name" value="SIGNAL PEPTIDASE COMPLEX SUBUNIT 3"/>
    <property type="match status" value="1"/>
</dbReference>
<dbReference type="GO" id="GO:0006465">
    <property type="term" value="P:signal peptide processing"/>
    <property type="evidence" value="ECO:0007669"/>
    <property type="project" value="InterPro"/>
</dbReference>
<keyword evidence="12" id="KW-1185">Reference proteome</keyword>
<name>W7A3N9_9APIC</name>
<feature type="transmembrane region" description="Helical" evidence="10">
    <location>
        <begin position="283"/>
        <end position="307"/>
    </location>
</feature>
<keyword evidence="5" id="KW-0735">Signal-anchor</keyword>
<feature type="compositionally biased region" description="Acidic residues" evidence="9">
    <location>
        <begin position="653"/>
        <end position="667"/>
    </location>
</feature>
<protein>
    <recommendedName>
        <fullName evidence="8">Signal peptidase complex subunit 3</fullName>
    </recommendedName>
</protein>
<evidence type="ECO:0000256" key="10">
    <source>
        <dbReference type="SAM" id="Phobius"/>
    </source>
</evidence>
<gene>
    <name evidence="11" type="ORF">C922_01479</name>
</gene>
<feature type="region of interest" description="Disordered" evidence="9">
    <location>
        <begin position="610"/>
        <end position="684"/>
    </location>
</feature>
<evidence type="ECO:0000256" key="8">
    <source>
        <dbReference type="ARBA" id="ARBA00029556"/>
    </source>
</evidence>
<keyword evidence="7 10" id="KW-0472">Membrane</keyword>
<feature type="transmembrane region" description="Helical" evidence="10">
    <location>
        <begin position="737"/>
        <end position="761"/>
    </location>
</feature>
<dbReference type="OrthoDB" id="413581at2759"/>
<feature type="transmembrane region" description="Helical" evidence="10">
    <location>
        <begin position="709"/>
        <end position="731"/>
    </location>
</feature>
<comment type="subcellular location">
    <subcellularLocation>
        <location evidence="1">Endoplasmic reticulum membrane</location>
        <topology evidence="1">Single-pass type II membrane protein</topology>
    </subcellularLocation>
</comment>
<feature type="transmembrane region" description="Helical" evidence="10">
    <location>
        <begin position="376"/>
        <end position="398"/>
    </location>
</feature>
<organism evidence="11 12">
    <name type="scientific">Plasmodium inui San Antonio 1</name>
    <dbReference type="NCBI Taxonomy" id="1237626"/>
    <lineage>
        <taxon>Eukaryota</taxon>
        <taxon>Sar</taxon>
        <taxon>Alveolata</taxon>
        <taxon>Apicomplexa</taxon>
        <taxon>Aconoidasida</taxon>
        <taxon>Haemosporida</taxon>
        <taxon>Plasmodiidae</taxon>
        <taxon>Plasmodium</taxon>
        <taxon>Plasmodium (Plasmodium)</taxon>
    </lineage>
</organism>
<evidence type="ECO:0000256" key="2">
    <source>
        <dbReference type="ARBA" id="ARBA00009289"/>
    </source>
</evidence>
<feature type="region of interest" description="Disordered" evidence="9">
    <location>
        <begin position="1812"/>
        <end position="1833"/>
    </location>
</feature>
<evidence type="ECO:0000256" key="3">
    <source>
        <dbReference type="ARBA" id="ARBA00022692"/>
    </source>
</evidence>
<feature type="compositionally biased region" description="Basic and acidic residues" evidence="9">
    <location>
        <begin position="610"/>
        <end position="634"/>
    </location>
</feature>